<keyword evidence="1" id="KW-0732">Signal</keyword>
<dbReference type="Pfam" id="PF00419">
    <property type="entry name" value="Fimbrial"/>
    <property type="match status" value="1"/>
</dbReference>
<name>A0A132EFL7_9BURK</name>
<dbReference type="GO" id="GO:0007155">
    <property type="term" value="P:cell adhesion"/>
    <property type="evidence" value="ECO:0007669"/>
    <property type="project" value="InterPro"/>
</dbReference>
<feature type="domain" description="Fimbrial-type adhesion" evidence="2">
    <location>
        <begin position="208"/>
        <end position="340"/>
    </location>
</feature>
<sequence>MSGVRFNPGAIRMPAWLGWCAFVCCLMLAQPAWAVRCVANGGGTMLTESIGNVASYPTDAPDGYVIWVSPPRTTTGYCYKDLGGDMKTFGEWIYFYANPEQQNPAAWGLEIGIRYLGQDYFGRSSQPGDGVQTKTYVEPCTLSDAAVKAGRCEKFPLSITYQVVVRKRGNWVRPPSDIYAVFQFDGKGGLNYINPSFRYKLSGLQNLKPTPCIVDVKVTPEPGVVKFGQIQATGNGFSPAVPRKPFSVALTKQCNVAVRVDGYFETSQTVRNGLLVPEADSNFGIGIEDRNGKTIPFNEQFVLAQMPGNVNYQSVTLDAVLKSFGAPKIGPFNGTATIRLFIY</sequence>
<dbReference type="Proteomes" id="UP000062912">
    <property type="component" value="Unassembled WGS sequence"/>
</dbReference>
<comment type="caution">
    <text evidence="3">The sequence shown here is derived from an EMBL/GenBank/DDBJ whole genome shotgun (WGS) entry which is preliminary data.</text>
</comment>
<evidence type="ECO:0000259" key="2">
    <source>
        <dbReference type="Pfam" id="PF00419"/>
    </source>
</evidence>
<dbReference type="OrthoDB" id="8926940at2"/>
<reference evidence="3 4" key="1">
    <citation type="submission" date="2015-11" db="EMBL/GenBank/DDBJ databases">
        <title>Expanding the genomic diversity of Burkholderia species for the development of highly accurate diagnostics.</title>
        <authorList>
            <person name="Sahl J."/>
            <person name="Keim P."/>
            <person name="Wagner D."/>
        </authorList>
    </citation>
    <scope>NUCLEOTIDE SEQUENCE [LARGE SCALE GENOMIC DNA]</scope>
    <source>
        <strain evidence="3 4">MSMB368WGS</strain>
    </source>
</reference>
<organism evidence="3 4">
    <name type="scientific">Burkholderia pseudomultivorans</name>
    <dbReference type="NCBI Taxonomy" id="1207504"/>
    <lineage>
        <taxon>Bacteria</taxon>
        <taxon>Pseudomonadati</taxon>
        <taxon>Pseudomonadota</taxon>
        <taxon>Betaproteobacteria</taxon>
        <taxon>Burkholderiales</taxon>
        <taxon>Burkholderiaceae</taxon>
        <taxon>Burkholderia</taxon>
        <taxon>Burkholderia cepacia complex</taxon>
    </lineage>
</organism>
<protein>
    <submittedName>
        <fullName evidence="3">Fimbrial protein</fullName>
    </submittedName>
</protein>
<dbReference type="SUPFAM" id="SSF49401">
    <property type="entry name" value="Bacterial adhesins"/>
    <property type="match status" value="1"/>
</dbReference>
<dbReference type="RefSeq" id="WP_060243881.1">
    <property type="nucleotide sequence ID" value="NZ_LPJR01000049.1"/>
</dbReference>
<evidence type="ECO:0000256" key="1">
    <source>
        <dbReference type="SAM" id="SignalP"/>
    </source>
</evidence>
<gene>
    <name evidence="3" type="ORF">WT56_20875</name>
</gene>
<dbReference type="EMBL" id="LPJR01000049">
    <property type="protein sequence ID" value="KWF26071.1"/>
    <property type="molecule type" value="Genomic_DNA"/>
</dbReference>
<proteinExistence type="predicted"/>
<dbReference type="InterPro" id="IPR036937">
    <property type="entry name" value="Adhesion_dom_fimbrial_sf"/>
</dbReference>
<evidence type="ECO:0000313" key="4">
    <source>
        <dbReference type="Proteomes" id="UP000062912"/>
    </source>
</evidence>
<dbReference type="InterPro" id="IPR008966">
    <property type="entry name" value="Adhesion_dom_sf"/>
</dbReference>
<evidence type="ECO:0000313" key="3">
    <source>
        <dbReference type="EMBL" id="KWF26071.1"/>
    </source>
</evidence>
<accession>A0A132EFL7</accession>
<feature type="signal peptide" evidence="1">
    <location>
        <begin position="1"/>
        <end position="34"/>
    </location>
</feature>
<feature type="chain" id="PRO_5007290729" evidence="1">
    <location>
        <begin position="35"/>
        <end position="343"/>
    </location>
</feature>
<dbReference type="InterPro" id="IPR000259">
    <property type="entry name" value="Adhesion_dom_fimbrial"/>
</dbReference>
<dbReference type="GO" id="GO:0009289">
    <property type="term" value="C:pilus"/>
    <property type="evidence" value="ECO:0007669"/>
    <property type="project" value="InterPro"/>
</dbReference>
<dbReference type="Gene3D" id="2.60.40.1090">
    <property type="entry name" value="Fimbrial-type adhesion domain"/>
    <property type="match status" value="1"/>
</dbReference>
<dbReference type="AlphaFoldDB" id="A0A132EFL7"/>